<evidence type="ECO:0000256" key="1">
    <source>
        <dbReference type="ARBA" id="ARBA00004141"/>
    </source>
</evidence>
<dbReference type="InterPro" id="IPR011701">
    <property type="entry name" value="MFS"/>
</dbReference>
<dbReference type="PANTHER" id="PTHR23514:SF6">
    <property type="entry name" value="MAJOR FACILITATOR SUPERFAMILY (MFS) PROFILE DOMAIN-CONTAINING PROTEIN"/>
    <property type="match status" value="1"/>
</dbReference>
<keyword evidence="2 6" id="KW-0812">Transmembrane</keyword>
<feature type="transmembrane region" description="Helical" evidence="6">
    <location>
        <begin position="334"/>
        <end position="352"/>
    </location>
</feature>
<dbReference type="InterPro" id="IPR020846">
    <property type="entry name" value="MFS_dom"/>
</dbReference>
<evidence type="ECO:0000256" key="2">
    <source>
        <dbReference type="ARBA" id="ARBA00022692"/>
    </source>
</evidence>
<feature type="transmembrane region" description="Helical" evidence="6">
    <location>
        <begin position="389"/>
        <end position="410"/>
    </location>
</feature>
<dbReference type="EMBL" id="JAGPXC010000008">
    <property type="protein sequence ID" value="KAH6647919.1"/>
    <property type="molecule type" value="Genomic_DNA"/>
</dbReference>
<dbReference type="Pfam" id="PF07690">
    <property type="entry name" value="MFS_1"/>
    <property type="match status" value="1"/>
</dbReference>
<dbReference type="PROSITE" id="PS50850">
    <property type="entry name" value="MFS"/>
    <property type="match status" value="1"/>
</dbReference>
<reference evidence="8" key="1">
    <citation type="journal article" date="2021" name="Nat. Commun.">
        <title>Genetic determinants of endophytism in the Arabidopsis root mycobiome.</title>
        <authorList>
            <person name="Mesny F."/>
            <person name="Miyauchi S."/>
            <person name="Thiergart T."/>
            <person name="Pickel B."/>
            <person name="Atanasova L."/>
            <person name="Karlsson M."/>
            <person name="Huettel B."/>
            <person name="Barry K.W."/>
            <person name="Haridas S."/>
            <person name="Chen C."/>
            <person name="Bauer D."/>
            <person name="Andreopoulos W."/>
            <person name="Pangilinan J."/>
            <person name="LaButti K."/>
            <person name="Riley R."/>
            <person name="Lipzen A."/>
            <person name="Clum A."/>
            <person name="Drula E."/>
            <person name="Henrissat B."/>
            <person name="Kohler A."/>
            <person name="Grigoriev I.V."/>
            <person name="Martin F.M."/>
            <person name="Hacquard S."/>
        </authorList>
    </citation>
    <scope>NUCLEOTIDE SEQUENCE</scope>
    <source>
        <strain evidence="8">MPI-SDFR-AT-0073</strain>
    </source>
</reference>
<evidence type="ECO:0000313" key="9">
    <source>
        <dbReference type="Proteomes" id="UP000758603"/>
    </source>
</evidence>
<feature type="transmembrane region" description="Helical" evidence="6">
    <location>
        <begin position="297"/>
        <end position="322"/>
    </location>
</feature>
<dbReference type="InterPro" id="IPR051788">
    <property type="entry name" value="MFS_Transporter"/>
</dbReference>
<feature type="region of interest" description="Disordered" evidence="5">
    <location>
        <begin position="14"/>
        <end position="40"/>
    </location>
</feature>
<dbReference type="Gene3D" id="1.20.1250.20">
    <property type="entry name" value="MFS general substrate transporter like domains"/>
    <property type="match status" value="2"/>
</dbReference>
<accession>A0A9P8UDJ9</accession>
<feature type="transmembrane region" description="Helical" evidence="6">
    <location>
        <begin position="121"/>
        <end position="141"/>
    </location>
</feature>
<comment type="subcellular location">
    <subcellularLocation>
        <location evidence="1">Membrane</location>
        <topology evidence="1">Multi-pass membrane protein</topology>
    </subcellularLocation>
</comment>
<gene>
    <name evidence="8" type="ORF">BKA67DRAFT_610716</name>
</gene>
<evidence type="ECO:0000256" key="5">
    <source>
        <dbReference type="SAM" id="MobiDB-lite"/>
    </source>
</evidence>
<feature type="transmembrane region" description="Helical" evidence="6">
    <location>
        <begin position="422"/>
        <end position="445"/>
    </location>
</feature>
<dbReference type="OrthoDB" id="413079at2759"/>
<feature type="transmembrane region" description="Helical" evidence="6">
    <location>
        <begin position="153"/>
        <end position="171"/>
    </location>
</feature>
<sequence length="479" mass="50374">MESALFGSLVQVESQNSRLPSHPEKAVHRNRSNVSGGDPIELTNVSRPTMAFSGATALDLGMSRSASLSDDMGAVEVLPSIFDSKGNKLRLAACCSMGFLGGLNDSAAGALIPYMETHYGIGYGVVSLIFVGVALGFIMAAPCVASLQNRLGLAKVFGLGELLFIAGYIPIAATAPIPVIVISFFIVGFGCATNLAVYNVWLANHKEAATALGFVHGMYGVGGIVGPLIATSMVSNGVLWSRFYLVTMGVAALNMAFTILTFWKYEQETYIPQTAAETSPAGAQQLSAMLLAFKTRVVLVGAMFIFAYQGAEVSISGWVISFLIASRNGEPSRVGYVTSGFWAGITLGRFFLSPLGPRIGEKRFVYGLVVGSAIFELLVWLVPNVVGDAVAVAIVGLLLGPIYPAAAVVFTRNLSKKEQASGLAVISAFGSSGGAIAPFTTGILAQVVGTFVLHPIAIGLFAVMILCWYCIPTPRKRAE</sequence>
<organism evidence="8 9">
    <name type="scientific">Truncatella angustata</name>
    <dbReference type="NCBI Taxonomy" id="152316"/>
    <lineage>
        <taxon>Eukaryota</taxon>
        <taxon>Fungi</taxon>
        <taxon>Dikarya</taxon>
        <taxon>Ascomycota</taxon>
        <taxon>Pezizomycotina</taxon>
        <taxon>Sordariomycetes</taxon>
        <taxon>Xylariomycetidae</taxon>
        <taxon>Amphisphaeriales</taxon>
        <taxon>Sporocadaceae</taxon>
        <taxon>Truncatella</taxon>
    </lineage>
</organism>
<proteinExistence type="predicted"/>
<dbReference type="InterPro" id="IPR036259">
    <property type="entry name" value="MFS_trans_sf"/>
</dbReference>
<evidence type="ECO:0000313" key="8">
    <source>
        <dbReference type="EMBL" id="KAH6647919.1"/>
    </source>
</evidence>
<protein>
    <submittedName>
        <fullName evidence="8">Major facilitator superfamily domain-containing protein</fullName>
    </submittedName>
</protein>
<feature type="transmembrane region" description="Helical" evidence="6">
    <location>
        <begin position="451"/>
        <end position="471"/>
    </location>
</feature>
<keyword evidence="9" id="KW-1185">Reference proteome</keyword>
<evidence type="ECO:0000256" key="4">
    <source>
        <dbReference type="ARBA" id="ARBA00023136"/>
    </source>
</evidence>
<dbReference type="Proteomes" id="UP000758603">
    <property type="component" value="Unassembled WGS sequence"/>
</dbReference>
<comment type="caution">
    <text evidence="8">The sequence shown here is derived from an EMBL/GenBank/DDBJ whole genome shotgun (WGS) entry which is preliminary data.</text>
</comment>
<evidence type="ECO:0000259" key="7">
    <source>
        <dbReference type="PROSITE" id="PS50850"/>
    </source>
</evidence>
<dbReference type="RefSeq" id="XP_045954431.1">
    <property type="nucleotide sequence ID" value="XM_046105389.1"/>
</dbReference>
<feature type="transmembrane region" description="Helical" evidence="6">
    <location>
        <begin position="242"/>
        <end position="263"/>
    </location>
</feature>
<evidence type="ECO:0000256" key="6">
    <source>
        <dbReference type="SAM" id="Phobius"/>
    </source>
</evidence>
<dbReference type="FunFam" id="1.20.1250.20:FF:000308">
    <property type="entry name" value="MFS efflux transporter"/>
    <property type="match status" value="1"/>
</dbReference>
<evidence type="ECO:0000256" key="3">
    <source>
        <dbReference type="ARBA" id="ARBA00022989"/>
    </source>
</evidence>
<dbReference type="PANTHER" id="PTHR23514">
    <property type="entry name" value="BYPASS OF STOP CODON PROTEIN 6"/>
    <property type="match status" value="1"/>
</dbReference>
<keyword evidence="4 6" id="KW-0472">Membrane</keyword>
<feature type="domain" description="Major facilitator superfamily (MFS) profile" evidence="7">
    <location>
        <begin position="90"/>
        <end position="475"/>
    </location>
</feature>
<dbReference type="AlphaFoldDB" id="A0A9P8UDJ9"/>
<keyword evidence="3 6" id="KW-1133">Transmembrane helix</keyword>
<dbReference type="FunFam" id="1.20.1250.20:FF:000286">
    <property type="entry name" value="MFS efflux transporter"/>
    <property type="match status" value="1"/>
</dbReference>
<dbReference type="GO" id="GO:0022857">
    <property type="term" value="F:transmembrane transporter activity"/>
    <property type="evidence" value="ECO:0007669"/>
    <property type="project" value="InterPro"/>
</dbReference>
<dbReference type="SUPFAM" id="SSF103473">
    <property type="entry name" value="MFS general substrate transporter"/>
    <property type="match status" value="1"/>
</dbReference>
<dbReference type="GeneID" id="70134280"/>
<feature type="transmembrane region" description="Helical" evidence="6">
    <location>
        <begin position="208"/>
        <end position="230"/>
    </location>
</feature>
<feature type="transmembrane region" description="Helical" evidence="6">
    <location>
        <begin position="177"/>
        <end position="201"/>
    </location>
</feature>
<feature type="transmembrane region" description="Helical" evidence="6">
    <location>
        <begin position="364"/>
        <end position="383"/>
    </location>
</feature>
<dbReference type="GO" id="GO:0016020">
    <property type="term" value="C:membrane"/>
    <property type="evidence" value="ECO:0007669"/>
    <property type="project" value="UniProtKB-SubCell"/>
</dbReference>
<name>A0A9P8UDJ9_9PEZI</name>